<gene>
    <name evidence="1" type="ORF">A3F83_13095</name>
</gene>
<comment type="caution">
    <text evidence="1">The sequence shown here is derived from an EMBL/GenBank/DDBJ whole genome shotgun (WGS) entry which is preliminary data.</text>
</comment>
<dbReference type="STRING" id="1817867.A3F83_13095"/>
<sequence length="471" mass="52459">MLLNSTFHPVEASMRRLLSRFYPAVAALSLLLAFSFSMAPAAERPDPPFTADSRIDPGDPAQAGLISQLITFLDGTVYAGQIVLSETGQVKGDPEIFSPGTLSLERLGELASYGDSIAAIPGSTLMDALAYGDAGGLDAERYQDIAYALPLPSAPGLPLNVLRAYLEKRLEGQDKLSVRAVSSLLQLCMEIERDADLLQDFFRIYINVGLKVSLSQLGLPAGEDDLLKIGQELSPLTAKCPYSTTPQDWQVMLYKLEMWGAKNTGQRDRKVLASELLKDPAVSALRPALAKLPPRRVAFLGHSLTMSLHWSTYGSWCDIAAEVVKQVNPQFEYGDFNSGGLTPTRAVQKHLKDLLAWHPDETYMLMSIRNKEDRRSLEKIISDLKGIGCKVFIVDDVRPWGFRNEGEYKDTYSWLEALCRKEGATFLAFQQLYKKAPVWKAWRPLTEDIHLRTEGHIFYARELLNLWAGKM</sequence>
<accession>A0A1F5Z270</accession>
<name>A0A1F5Z270_9BACT</name>
<evidence type="ECO:0000313" key="1">
    <source>
        <dbReference type="EMBL" id="OGG06549.1"/>
    </source>
</evidence>
<dbReference type="AlphaFoldDB" id="A0A1F5Z270"/>
<organism evidence="1 2">
    <name type="scientific">Candidatus Glassbacteria bacterium RIFCSPLOWO2_12_FULL_58_11</name>
    <dbReference type="NCBI Taxonomy" id="1817867"/>
    <lineage>
        <taxon>Bacteria</taxon>
        <taxon>Candidatus Glassiibacteriota</taxon>
    </lineage>
</organism>
<reference evidence="1 2" key="1">
    <citation type="journal article" date="2016" name="Nat. Commun.">
        <title>Thousands of microbial genomes shed light on interconnected biogeochemical processes in an aquifer system.</title>
        <authorList>
            <person name="Anantharaman K."/>
            <person name="Brown C.T."/>
            <person name="Hug L.A."/>
            <person name="Sharon I."/>
            <person name="Castelle C.J."/>
            <person name="Probst A.J."/>
            <person name="Thomas B.C."/>
            <person name="Singh A."/>
            <person name="Wilkins M.J."/>
            <person name="Karaoz U."/>
            <person name="Brodie E.L."/>
            <person name="Williams K.H."/>
            <person name="Hubbard S.S."/>
            <person name="Banfield J.F."/>
        </authorList>
    </citation>
    <scope>NUCLEOTIDE SEQUENCE [LARGE SCALE GENOMIC DNA]</scope>
</reference>
<evidence type="ECO:0000313" key="2">
    <source>
        <dbReference type="Proteomes" id="UP000179129"/>
    </source>
</evidence>
<dbReference type="EMBL" id="MFIX01000025">
    <property type="protein sequence ID" value="OGG06549.1"/>
    <property type="molecule type" value="Genomic_DNA"/>
</dbReference>
<proteinExistence type="predicted"/>
<dbReference type="Proteomes" id="UP000179129">
    <property type="component" value="Unassembled WGS sequence"/>
</dbReference>
<protein>
    <submittedName>
        <fullName evidence="1">Uncharacterized protein</fullName>
    </submittedName>
</protein>
<dbReference type="SUPFAM" id="SSF52266">
    <property type="entry name" value="SGNH hydrolase"/>
    <property type="match status" value="1"/>
</dbReference>